<comment type="caution">
    <text evidence="10">The sequence shown here is derived from an EMBL/GenBank/DDBJ whole genome shotgun (WGS) entry which is preliminary data.</text>
</comment>
<dbReference type="AlphaFoldDB" id="A0A0L0WAX5"/>
<feature type="transmembrane region" description="Helical" evidence="9">
    <location>
        <begin position="98"/>
        <end position="117"/>
    </location>
</feature>
<protein>
    <submittedName>
        <fullName evidence="10">Zinc transport system membrane protein TroC</fullName>
    </submittedName>
</protein>
<evidence type="ECO:0000256" key="4">
    <source>
        <dbReference type="ARBA" id="ARBA00022475"/>
    </source>
</evidence>
<evidence type="ECO:0000256" key="7">
    <source>
        <dbReference type="ARBA" id="ARBA00023136"/>
    </source>
</evidence>
<evidence type="ECO:0000313" key="11">
    <source>
        <dbReference type="Proteomes" id="UP000037267"/>
    </source>
</evidence>
<dbReference type="PANTHER" id="PTHR30477">
    <property type="entry name" value="ABC-TRANSPORTER METAL-BINDING PROTEIN"/>
    <property type="match status" value="1"/>
</dbReference>
<reference evidence="11" key="1">
    <citation type="submission" date="2015-07" db="EMBL/GenBank/DDBJ databases">
        <title>Draft genome sequence of the purine-degrading Gottschalkia purinilyticum DSM 1384 (formerly Clostridium purinilyticum).</title>
        <authorList>
            <person name="Poehlein A."/>
            <person name="Schiel-Bengelsdorf B."/>
            <person name="Bengelsdorf F.R."/>
            <person name="Daniel R."/>
            <person name="Duerre P."/>
        </authorList>
    </citation>
    <scope>NUCLEOTIDE SEQUENCE [LARGE SCALE GENOMIC DNA]</scope>
    <source>
        <strain evidence="11">DSM 1384</strain>
    </source>
</reference>
<feature type="transmembrane region" description="Helical" evidence="9">
    <location>
        <begin position="144"/>
        <end position="162"/>
    </location>
</feature>
<evidence type="ECO:0000256" key="8">
    <source>
        <dbReference type="RuleBase" id="RU003943"/>
    </source>
</evidence>
<feature type="transmembrane region" description="Helical" evidence="9">
    <location>
        <begin position="258"/>
        <end position="277"/>
    </location>
</feature>
<sequence length="301" mass="32807">MELIREFFSDYTLQIVLIGSAILGFSAGTVGTFALLKGKGLLGDMVSHASLPGIVLAFLFTGIKDTEVLLLGALMTGLLSVIFLEILKKYTKLKYDSLLAIILSGFFGIGITLLTYVQKIPNANQAGLDKFIFGQASTLVKKDVSIISIVSIICLTMIILFWKEIKLYIFDEEYAITQGFHKSVIEMIISFMMIMIIIVGLQTVGAILISSLLIAPGVASRQWTDKLSIMVVLSGVFGIIGGVSGTIISSAYDKMPTGPLIVVIMTIIALFSIVFSPKRGILFRNKKLKRDREIFCVEGGE</sequence>
<dbReference type="SUPFAM" id="SSF81345">
    <property type="entry name" value="ABC transporter involved in vitamin B12 uptake, BtuC"/>
    <property type="match status" value="1"/>
</dbReference>
<feature type="transmembrane region" description="Helical" evidence="9">
    <location>
        <begin position="227"/>
        <end position="252"/>
    </location>
</feature>
<organism evidence="10 11">
    <name type="scientific">Gottschalkia purinilytica</name>
    <name type="common">Clostridium purinilyticum</name>
    <dbReference type="NCBI Taxonomy" id="1503"/>
    <lineage>
        <taxon>Bacteria</taxon>
        <taxon>Bacillati</taxon>
        <taxon>Bacillota</taxon>
        <taxon>Tissierellia</taxon>
        <taxon>Tissierellales</taxon>
        <taxon>Gottschalkiaceae</taxon>
        <taxon>Gottschalkia</taxon>
    </lineage>
</organism>
<evidence type="ECO:0000256" key="1">
    <source>
        <dbReference type="ARBA" id="ARBA00004651"/>
    </source>
</evidence>
<feature type="transmembrane region" description="Helical" evidence="9">
    <location>
        <begin position="41"/>
        <end position="61"/>
    </location>
</feature>
<keyword evidence="5 8" id="KW-0812">Transmembrane</keyword>
<dbReference type="CDD" id="cd06550">
    <property type="entry name" value="TM_ABC_iron-siderophores_like"/>
    <property type="match status" value="1"/>
</dbReference>
<keyword evidence="3 8" id="KW-0813">Transport</keyword>
<comment type="similarity">
    <text evidence="2 8">Belongs to the ABC-3 integral membrane protein family.</text>
</comment>
<comment type="subcellular location">
    <subcellularLocation>
        <location evidence="1 8">Cell membrane</location>
        <topology evidence="1 8">Multi-pass membrane protein</topology>
    </subcellularLocation>
</comment>
<evidence type="ECO:0000256" key="9">
    <source>
        <dbReference type="SAM" id="Phobius"/>
    </source>
</evidence>
<dbReference type="GO" id="GO:0055085">
    <property type="term" value="P:transmembrane transport"/>
    <property type="evidence" value="ECO:0007669"/>
    <property type="project" value="InterPro"/>
</dbReference>
<keyword evidence="6 9" id="KW-1133">Transmembrane helix</keyword>
<dbReference type="InterPro" id="IPR001626">
    <property type="entry name" value="ABC_TroCD"/>
</dbReference>
<evidence type="ECO:0000256" key="5">
    <source>
        <dbReference type="ARBA" id="ARBA00022692"/>
    </source>
</evidence>
<evidence type="ECO:0000313" key="10">
    <source>
        <dbReference type="EMBL" id="KNF08607.1"/>
    </source>
</evidence>
<dbReference type="PANTHER" id="PTHR30477:SF3">
    <property type="entry name" value="METAL TRANSPORT SYSTEM MEMBRANE PROTEIN CT_069-RELATED"/>
    <property type="match status" value="1"/>
</dbReference>
<dbReference type="PATRIC" id="fig|1503.3.peg.2891"/>
<dbReference type="OrthoDB" id="9798540at2"/>
<evidence type="ECO:0000256" key="6">
    <source>
        <dbReference type="ARBA" id="ARBA00022989"/>
    </source>
</evidence>
<name>A0A0L0WAX5_GOTPU</name>
<evidence type="ECO:0000256" key="3">
    <source>
        <dbReference type="ARBA" id="ARBA00022448"/>
    </source>
</evidence>
<keyword evidence="7 9" id="KW-0472">Membrane</keyword>
<accession>A0A0L0WAX5</accession>
<dbReference type="Gene3D" id="1.10.3470.10">
    <property type="entry name" value="ABC transporter involved in vitamin B12 uptake, BtuC"/>
    <property type="match status" value="1"/>
</dbReference>
<dbReference type="GO" id="GO:0043190">
    <property type="term" value="C:ATP-binding cassette (ABC) transporter complex"/>
    <property type="evidence" value="ECO:0007669"/>
    <property type="project" value="InterPro"/>
</dbReference>
<proteinExistence type="inferred from homology"/>
<dbReference type="RefSeq" id="WP_050355123.1">
    <property type="nucleotide sequence ID" value="NZ_LGSS01000006.1"/>
</dbReference>
<gene>
    <name evidence="10" type="primary">troC</name>
    <name evidence="10" type="ORF">CLPU_6c00930</name>
</gene>
<feature type="transmembrane region" description="Helical" evidence="9">
    <location>
        <begin position="68"/>
        <end position="86"/>
    </location>
</feature>
<feature type="transmembrane region" description="Helical" evidence="9">
    <location>
        <begin position="12"/>
        <end position="35"/>
    </location>
</feature>
<dbReference type="EMBL" id="LGSS01000006">
    <property type="protein sequence ID" value="KNF08607.1"/>
    <property type="molecule type" value="Genomic_DNA"/>
</dbReference>
<dbReference type="GO" id="GO:0010043">
    <property type="term" value="P:response to zinc ion"/>
    <property type="evidence" value="ECO:0007669"/>
    <property type="project" value="TreeGrafter"/>
</dbReference>
<evidence type="ECO:0000256" key="2">
    <source>
        <dbReference type="ARBA" id="ARBA00008034"/>
    </source>
</evidence>
<dbReference type="InterPro" id="IPR037294">
    <property type="entry name" value="ABC_BtuC-like"/>
</dbReference>
<dbReference type="STRING" id="1503.CLPU_6c00930"/>
<dbReference type="Pfam" id="PF00950">
    <property type="entry name" value="ABC-3"/>
    <property type="match status" value="1"/>
</dbReference>
<keyword evidence="11" id="KW-1185">Reference proteome</keyword>
<keyword evidence="4" id="KW-1003">Cell membrane</keyword>
<feature type="transmembrane region" description="Helical" evidence="9">
    <location>
        <begin position="188"/>
        <end position="215"/>
    </location>
</feature>
<dbReference type="Proteomes" id="UP000037267">
    <property type="component" value="Unassembled WGS sequence"/>
</dbReference>